<dbReference type="EMBL" id="CP069362">
    <property type="protein sequence ID" value="WGS64229.1"/>
    <property type="molecule type" value="Genomic_DNA"/>
</dbReference>
<protein>
    <submittedName>
        <fullName evidence="1">Uncharacterized protein</fullName>
    </submittedName>
</protein>
<reference evidence="1 2" key="1">
    <citation type="submission" date="2021-02" db="EMBL/GenBank/DDBJ databases">
        <title>Characterization of Marinitoga sp. nov. str. BP5-C20A.</title>
        <authorList>
            <person name="Erauso G."/>
            <person name="Postec A."/>
        </authorList>
    </citation>
    <scope>NUCLEOTIDE SEQUENCE [LARGE SCALE GENOMIC DNA]</scope>
    <source>
        <strain evidence="1 2">BP5-C20A</strain>
    </source>
</reference>
<proteinExistence type="predicted"/>
<dbReference type="RefSeq" id="WP_280997709.1">
    <property type="nucleotide sequence ID" value="NZ_CP069362.1"/>
</dbReference>
<name>A0ABY8PNL9_9BACT</name>
<sequence>MSDIMFKITHSKIMFPDVEMTTGEKVGIYANNPDELFHNLLKIIIKPKKYTEEYVLEGMEAENLSYFSRRIFHVVSADLWNEKNIYKLIKNKPENRKIMILLIKENEIDLKNIVDISIYIEKNLSQENILVITNSKDFLEAVCDRVIDINGNAIELEEGTFIKRLDNMEEIENINEIEEKYVPLILKKRELNVRGI</sequence>
<accession>A0ABY8PNL9</accession>
<evidence type="ECO:0000313" key="1">
    <source>
        <dbReference type="EMBL" id="WGS64229.1"/>
    </source>
</evidence>
<dbReference type="Proteomes" id="UP001232493">
    <property type="component" value="Chromosome"/>
</dbReference>
<gene>
    <name evidence="1" type="ORF">JRV97_07545</name>
</gene>
<keyword evidence="2" id="KW-1185">Reference proteome</keyword>
<evidence type="ECO:0000313" key="2">
    <source>
        <dbReference type="Proteomes" id="UP001232493"/>
    </source>
</evidence>
<organism evidence="1 2">
    <name type="scientific">Marinitoga aeolica</name>
    <dbReference type="NCBI Taxonomy" id="2809031"/>
    <lineage>
        <taxon>Bacteria</taxon>
        <taxon>Thermotogati</taxon>
        <taxon>Thermotogota</taxon>
        <taxon>Thermotogae</taxon>
        <taxon>Petrotogales</taxon>
        <taxon>Petrotogaceae</taxon>
        <taxon>Marinitoga</taxon>
    </lineage>
</organism>